<feature type="compositionally biased region" description="Polar residues" evidence="2">
    <location>
        <begin position="84"/>
        <end position="93"/>
    </location>
</feature>
<reference evidence="4" key="1">
    <citation type="journal article" date="2009" name="Mol. Microbiol.">
        <title>Evidence that a secondary metabolic biosynthetic gene cluster has grown by gene relocation during evolution of the filamentous fungus Fusarium.</title>
        <authorList>
            <person name="Proctor R.H."/>
            <person name="McCormick S.P."/>
            <person name="Alexander N.J."/>
            <person name="Desjardins A.E."/>
        </authorList>
    </citation>
    <scope>NUCLEOTIDE SEQUENCE</scope>
    <source>
        <strain evidence="4">NRRL 13405</strain>
    </source>
</reference>
<evidence type="ECO:0000259" key="3">
    <source>
        <dbReference type="PROSITE" id="PS50048"/>
    </source>
</evidence>
<dbReference type="Gene3D" id="4.10.240.10">
    <property type="entry name" value="Zn(2)-C6 fungal-type DNA-binding domain"/>
    <property type="match status" value="1"/>
</dbReference>
<dbReference type="SUPFAM" id="SSF57701">
    <property type="entry name" value="Zn2/Cys6 DNA-binding domain"/>
    <property type="match status" value="1"/>
</dbReference>
<dbReference type="PROSITE" id="PS50048">
    <property type="entry name" value="ZN2_CY6_FUNGAL_2"/>
    <property type="match status" value="1"/>
</dbReference>
<feature type="region of interest" description="Disordered" evidence="2">
    <location>
        <begin position="351"/>
        <end position="378"/>
    </location>
</feature>
<keyword evidence="1" id="KW-0539">Nucleus</keyword>
<evidence type="ECO:0000256" key="1">
    <source>
        <dbReference type="ARBA" id="ARBA00023242"/>
    </source>
</evidence>
<accession>D1LC87</accession>
<evidence type="ECO:0000313" key="4">
    <source>
        <dbReference type="EMBL" id="ACZ51408.1"/>
    </source>
</evidence>
<dbReference type="GO" id="GO:0008270">
    <property type="term" value="F:zinc ion binding"/>
    <property type="evidence" value="ECO:0007669"/>
    <property type="project" value="InterPro"/>
</dbReference>
<dbReference type="InterPro" id="IPR001138">
    <property type="entry name" value="Zn2Cys6_DnaBD"/>
</dbReference>
<organism evidence="4">
    <name type="scientific">Fusarium sp. NRRL 13405</name>
    <dbReference type="NCBI Taxonomy" id="694269"/>
    <lineage>
        <taxon>Eukaryota</taxon>
        <taxon>Fungi</taxon>
        <taxon>Dikarya</taxon>
        <taxon>Ascomycota</taxon>
        <taxon>Pezizomycotina</taxon>
        <taxon>Sordariomycetes</taxon>
        <taxon>Hypocreomycetidae</taxon>
        <taxon>Hypocreales</taxon>
        <taxon>Nectriaceae</taxon>
        <taxon>Fusarium</taxon>
        <taxon>Fusarium incarnatum-equiseti species complex</taxon>
    </lineage>
</organism>
<feature type="compositionally biased region" description="Polar residues" evidence="2">
    <location>
        <begin position="115"/>
        <end position="128"/>
    </location>
</feature>
<feature type="region of interest" description="Disordered" evidence="2">
    <location>
        <begin position="79"/>
        <end position="103"/>
    </location>
</feature>
<protein>
    <submittedName>
        <fullName evidence="4">Zn(II)2-Cys6 binuclear cluster domain-like protein</fullName>
    </submittedName>
</protein>
<proteinExistence type="predicted"/>
<dbReference type="InterPro" id="IPR036864">
    <property type="entry name" value="Zn2-C6_fun-type_DNA-bd_sf"/>
</dbReference>
<sequence length="392" mass="42140">MTNTPIMRNKLLRTACDRCHSQKLRCPRPSKADSEKGDKTCNRCRRAGKICVFSKRGKSGRPSKIVTAGAQLRSSFLAQPAESEISTRGSTSPPENPPPDVSNAEAILDSVTVQSESGAPMETSGSVRHSTEDTRTLSISDVPLPSCTLGQEAMPAPTVLSVSTLNSDYQPLGLETDSTQTLEEVPPDFPMTYDLDTCQFNSETQSVPASQMSKSPSGLGSETWSEFLLSSNISYSNDIPNLGVQLHHTFDKQGSIFSNSNPAPSDLSSSGHYPFIDCGSAINPHPFGDVAGELSGLNYRITCALANYKATAIIDDFHNLQLYQVVQDIIDISRQLIAITKQCLPYIPTTPDSSLASSPSSAVDELPEGSSRTSPALCKPLHHPTLSLVLHV</sequence>
<dbReference type="CDD" id="cd00067">
    <property type="entry name" value="GAL4"/>
    <property type="match status" value="1"/>
</dbReference>
<dbReference type="AlphaFoldDB" id="D1LC87"/>
<feature type="compositionally biased region" description="Low complexity" evidence="2">
    <location>
        <begin position="353"/>
        <end position="362"/>
    </location>
</feature>
<feature type="domain" description="Zn(2)-C6 fungal-type" evidence="3">
    <location>
        <begin position="15"/>
        <end position="53"/>
    </location>
</feature>
<name>D1LC87_9HYPO</name>
<evidence type="ECO:0000256" key="2">
    <source>
        <dbReference type="SAM" id="MobiDB-lite"/>
    </source>
</evidence>
<dbReference type="EMBL" id="GQ865563">
    <property type="protein sequence ID" value="ACZ51408.1"/>
    <property type="molecule type" value="Genomic_DNA"/>
</dbReference>
<dbReference type="GO" id="GO:0000981">
    <property type="term" value="F:DNA-binding transcription factor activity, RNA polymerase II-specific"/>
    <property type="evidence" value="ECO:0007669"/>
    <property type="project" value="InterPro"/>
</dbReference>
<feature type="region of interest" description="Disordered" evidence="2">
    <location>
        <begin position="115"/>
        <end position="137"/>
    </location>
</feature>